<feature type="binding site" evidence="6">
    <location>
        <position position="364"/>
    </location>
    <ligand>
        <name>Zn(2+)</name>
        <dbReference type="ChEBI" id="CHEBI:29105"/>
    </ligand>
</feature>
<organism evidence="9 10">
    <name type="scientific">Globodera rostochiensis</name>
    <name type="common">Golden nematode worm</name>
    <name type="synonym">Heterodera rostochiensis</name>
    <dbReference type="NCBI Taxonomy" id="31243"/>
    <lineage>
        <taxon>Eukaryota</taxon>
        <taxon>Metazoa</taxon>
        <taxon>Ecdysozoa</taxon>
        <taxon>Nematoda</taxon>
        <taxon>Chromadorea</taxon>
        <taxon>Rhabditida</taxon>
        <taxon>Tylenchina</taxon>
        <taxon>Tylenchomorpha</taxon>
        <taxon>Tylenchoidea</taxon>
        <taxon>Heteroderidae</taxon>
        <taxon>Heteroderinae</taxon>
        <taxon>Globodera</taxon>
    </lineage>
</organism>
<reference evidence="10" key="1">
    <citation type="submission" date="2022-11" db="UniProtKB">
        <authorList>
            <consortium name="WormBaseParasite"/>
        </authorList>
    </citation>
    <scope>IDENTIFICATION</scope>
</reference>
<evidence type="ECO:0000256" key="5">
    <source>
        <dbReference type="ARBA" id="ARBA00023136"/>
    </source>
</evidence>
<evidence type="ECO:0000256" key="3">
    <source>
        <dbReference type="ARBA" id="ARBA00022692"/>
    </source>
</evidence>
<feature type="binding site" evidence="6">
    <location>
        <position position="360"/>
    </location>
    <ligand>
        <name>Zn(2+)</name>
        <dbReference type="ChEBI" id="CHEBI:29105"/>
    </ligand>
</feature>
<feature type="transmembrane region" description="Helical" evidence="8">
    <location>
        <begin position="191"/>
        <end position="210"/>
    </location>
</feature>
<evidence type="ECO:0000256" key="8">
    <source>
        <dbReference type="SAM" id="Phobius"/>
    </source>
</evidence>
<feature type="region of interest" description="Disordered" evidence="7">
    <location>
        <begin position="1"/>
        <end position="97"/>
    </location>
</feature>
<feature type="binding site" evidence="6">
    <location>
        <position position="242"/>
    </location>
    <ligand>
        <name>Zn(2+)</name>
        <dbReference type="ChEBI" id="CHEBI:29105"/>
    </ligand>
</feature>
<dbReference type="PANTHER" id="PTHR20855:SF52">
    <property type="entry name" value="ADIPONECTIN RECEPTOR PROTEIN"/>
    <property type="match status" value="1"/>
</dbReference>
<keyword evidence="6" id="KW-0862">Zinc</keyword>
<dbReference type="Pfam" id="PF03006">
    <property type="entry name" value="HlyIII"/>
    <property type="match status" value="2"/>
</dbReference>
<proteinExistence type="inferred from homology"/>
<evidence type="ECO:0000256" key="4">
    <source>
        <dbReference type="ARBA" id="ARBA00022989"/>
    </source>
</evidence>
<dbReference type="GO" id="GO:0033211">
    <property type="term" value="P:adiponectin-activated signaling pathway"/>
    <property type="evidence" value="ECO:0007669"/>
    <property type="project" value="TreeGrafter"/>
</dbReference>
<keyword evidence="3 8" id="KW-0812">Transmembrane</keyword>
<evidence type="ECO:0000256" key="6">
    <source>
        <dbReference type="PIRSR" id="PIRSR604254-1"/>
    </source>
</evidence>
<feature type="compositionally biased region" description="Basic residues" evidence="7">
    <location>
        <begin position="64"/>
        <end position="76"/>
    </location>
</feature>
<dbReference type="GO" id="GO:0046872">
    <property type="term" value="F:metal ion binding"/>
    <property type="evidence" value="ECO:0007669"/>
    <property type="project" value="UniProtKB-KW"/>
</dbReference>
<dbReference type="PANTHER" id="PTHR20855">
    <property type="entry name" value="ADIPOR/PROGESTIN RECEPTOR-RELATED"/>
    <property type="match status" value="1"/>
</dbReference>
<dbReference type="Proteomes" id="UP000887572">
    <property type="component" value="Unplaced"/>
</dbReference>
<comment type="similarity">
    <text evidence="2">Belongs to the ADIPOR family.</text>
</comment>
<evidence type="ECO:0000256" key="7">
    <source>
        <dbReference type="SAM" id="MobiDB-lite"/>
    </source>
</evidence>
<name>A0A914HWK9_GLORO</name>
<feature type="transmembrane region" description="Helical" evidence="8">
    <location>
        <begin position="222"/>
        <end position="239"/>
    </location>
</feature>
<keyword evidence="5 8" id="KW-0472">Membrane</keyword>
<comment type="subcellular location">
    <subcellularLocation>
        <location evidence="1">Membrane</location>
        <topology evidence="1">Multi-pass membrane protein</topology>
    </subcellularLocation>
</comment>
<evidence type="ECO:0000313" key="9">
    <source>
        <dbReference type="Proteomes" id="UP000887572"/>
    </source>
</evidence>
<evidence type="ECO:0000313" key="10">
    <source>
        <dbReference type="WBParaSite" id="Gr19_v10_g533.t2"/>
    </source>
</evidence>
<accession>A0A914HWK9</accession>
<keyword evidence="9" id="KW-1185">Reference proteome</keyword>
<feature type="transmembrane region" description="Helical" evidence="8">
    <location>
        <begin position="260"/>
        <end position="280"/>
    </location>
</feature>
<keyword evidence="4 8" id="KW-1133">Transmembrane helix</keyword>
<feature type="transmembrane region" description="Helical" evidence="8">
    <location>
        <begin position="362"/>
        <end position="383"/>
    </location>
</feature>
<evidence type="ECO:0000256" key="1">
    <source>
        <dbReference type="ARBA" id="ARBA00004141"/>
    </source>
</evidence>
<dbReference type="GO" id="GO:0038023">
    <property type="term" value="F:signaling receptor activity"/>
    <property type="evidence" value="ECO:0007669"/>
    <property type="project" value="TreeGrafter"/>
</dbReference>
<dbReference type="GO" id="GO:0005886">
    <property type="term" value="C:plasma membrane"/>
    <property type="evidence" value="ECO:0007669"/>
    <property type="project" value="TreeGrafter"/>
</dbReference>
<evidence type="ECO:0000256" key="2">
    <source>
        <dbReference type="ARBA" id="ARBA00007018"/>
    </source>
</evidence>
<dbReference type="InterPro" id="IPR004254">
    <property type="entry name" value="AdipoR/HlyIII-related"/>
</dbReference>
<feature type="transmembrane region" description="Helical" evidence="8">
    <location>
        <begin position="319"/>
        <end position="342"/>
    </location>
</feature>
<protein>
    <submittedName>
        <fullName evidence="10">Uncharacterized protein</fullName>
    </submittedName>
</protein>
<feature type="compositionally biased region" description="Polar residues" evidence="7">
    <location>
        <begin position="78"/>
        <end position="94"/>
    </location>
</feature>
<dbReference type="WBParaSite" id="Gr19_v10_g533.t2">
    <property type="protein sequence ID" value="Gr19_v10_g533.t2"/>
    <property type="gene ID" value="Gr19_v10_g533"/>
</dbReference>
<dbReference type="AlphaFoldDB" id="A0A914HWK9"/>
<sequence length="400" mass="45585">MSTVDKAGEVSKPAHAVALHPSKTETTTFKKGHRRAHSMPSNAHKADKTMPNAKEQTLGEKQQEHKRRVMRHRHIRLQPNNNSSSTAGRRNNQPHPDFDAIEVLDEGNDFEVPIHEEEMMRFPGMDQDAQSDRHSVHKRFWQLNWKRVHFTGLPTWLQDNEFLHSGHRPPLASFGSCFKSIFSLHTETGNILTHMYGAIAFIGVFVWFMAQANDVVSWPDKLIFSTFFVGAILCMGMSFTFHTVQCHSENIGQLFSKLDYAGISLLIIGSFVPWLYYAFYCRALPMAIYISMIVILGIAALVVSLFDKFAHPKFRPLRAIASFHWLVLMGILYLTGATIYIVRFPERCFPGKCDILCQSHQLFHLFVIFAAAVHYHGMLELAMKRLQDVVGRSNPTLLMA</sequence>
<keyword evidence="6" id="KW-0479">Metal-binding</keyword>
<feature type="transmembrane region" description="Helical" evidence="8">
    <location>
        <begin position="286"/>
        <end position="307"/>
    </location>
</feature>